<evidence type="ECO:0000313" key="2">
    <source>
        <dbReference type="Proteomes" id="UP000053647"/>
    </source>
</evidence>
<evidence type="ECO:0000313" key="1">
    <source>
        <dbReference type="EMBL" id="KIJ11443.1"/>
    </source>
</evidence>
<accession>A0A0C9TLB1</accession>
<keyword evidence="2" id="KW-1185">Reference proteome</keyword>
<dbReference type="AlphaFoldDB" id="A0A0C9TLB1"/>
<name>A0A0C9TLB1_PAXIN</name>
<sequence>MSEHIAQAVPSWPSQLCKDINKSTIDTGCSPIFDELNFDKFIEVIHNDWQGIVHPLGPMYYFNAKLSAYTHFNVVQSSHERLQKFEMWLQGLRFLLPANGAKLILVAEPFTQAGSERYQYSVCDLESRTIMWLQKVDATFLLAEWHDRQLES</sequence>
<dbReference type="HOGENOM" id="CLU_1722940_0_0_1"/>
<dbReference type="OrthoDB" id="2666865at2759"/>
<dbReference type="EMBL" id="KN819379">
    <property type="protein sequence ID" value="KIJ11443.1"/>
    <property type="molecule type" value="Genomic_DNA"/>
</dbReference>
<reference evidence="2" key="2">
    <citation type="submission" date="2015-01" db="EMBL/GenBank/DDBJ databases">
        <title>Evolutionary Origins and Diversification of the Mycorrhizal Mutualists.</title>
        <authorList>
            <consortium name="DOE Joint Genome Institute"/>
            <consortium name="Mycorrhizal Genomics Consortium"/>
            <person name="Kohler A."/>
            <person name="Kuo A."/>
            <person name="Nagy L.G."/>
            <person name="Floudas D."/>
            <person name="Copeland A."/>
            <person name="Barry K.W."/>
            <person name="Cichocki N."/>
            <person name="Veneault-Fourrey C."/>
            <person name="LaButti K."/>
            <person name="Lindquist E.A."/>
            <person name="Lipzen A."/>
            <person name="Lundell T."/>
            <person name="Morin E."/>
            <person name="Murat C."/>
            <person name="Riley R."/>
            <person name="Ohm R."/>
            <person name="Sun H."/>
            <person name="Tunlid A."/>
            <person name="Henrissat B."/>
            <person name="Grigoriev I.V."/>
            <person name="Hibbett D.S."/>
            <person name="Martin F."/>
        </authorList>
    </citation>
    <scope>NUCLEOTIDE SEQUENCE [LARGE SCALE GENOMIC DNA]</scope>
    <source>
        <strain evidence="2">ATCC 200175</strain>
    </source>
</reference>
<reference evidence="1 2" key="1">
    <citation type="submission" date="2014-06" db="EMBL/GenBank/DDBJ databases">
        <authorList>
            <consortium name="DOE Joint Genome Institute"/>
            <person name="Kuo A."/>
            <person name="Kohler A."/>
            <person name="Nagy L.G."/>
            <person name="Floudas D."/>
            <person name="Copeland A."/>
            <person name="Barry K.W."/>
            <person name="Cichocki N."/>
            <person name="Veneault-Fourrey C."/>
            <person name="LaButti K."/>
            <person name="Lindquist E.A."/>
            <person name="Lipzen A."/>
            <person name="Lundell T."/>
            <person name="Morin E."/>
            <person name="Murat C."/>
            <person name="Sun H."/>
            <person name="Tunlid A."/>
            <person name="Henrissat B."/>
            <person name="Grigoriev I.V."/>
            <person name="Hibbett D.S."/>
            <person name="Martin F."/>
            <person name="Nordberg H.P."/>
            <person name="Cantor M.N."/>
            <person name="Hua S.X."/>
        </authorList>
    </citation>
    <scope>NUCLEOTIDE SEQUENCE [LARGE SCALE GENOMIC DNA]</scope>
    <source>
        <strain evidence="1 2">ATCC 200175</strain>
    </source>
</reference>
<organism evidence="1 2">
    <name type="scientific">Paxillus involutus ATCC 200175</name>
    <dbReference type="NCBI Taxonomy" id="664439"/>
    <lineage>
        <taxon>Eukaryota</taxon>
        <taxon>Fungi</taxon>
        <taxon>Dikarya</taxon>
        <taxon>Basidiomycota</taxon>
        <taxon>Agaricomycotina</taxon>
        <taxon>Agaricomycetes</taxon>
        <taxon>Agaricomycetidae</taxon>
        <taxon>Boletales</taxon>
        <taxon>Paxilineae</taxon>
        <taxon>Paxillaceae</taxon>
        <taxon>Paxillus</taxon>
    </lineage>
</organism>
<gene>
    <name evidence="1" type="ORF">PAXINDRAFT_15653</name>
</gene>
<dbReference type="Proteomes" id="UP000053647">
    <property type="component" value="Unassembled WGS sequence"/>
</dbReference>
<proteinExistence type="predicted"/>
<protein>
    <submittedName>
        <fullName evidence="1">Unplaced genomic scaffold PAXINscaffold_57, whole genome shotgun sequence</fullName>
    </submittedName>
</protein>